<reference evidence="2" key="1">
    <citation type="journal article" date="2019" name="Int. J. Syst. Evol. Microbiol.">
        <title>The Global Catalogue of Microorganisms (GCM) 10K type strain sequencing project: providing services to taxonomists for standard genome sequencing and annotation.</title>
        <authorList>
            <consortium name="The Broad Institute Genomics Platform"/>
            <consortium name="The Broad Institute Genome Sequencing Center for Infectious Disease"/>
            <person name="Wu L."/>
            <person name="Ma J."/>
        </authorList>
    </citation>
    <scope>NUCLEOTIDE SEQUENCE [LARGE SCALE GENOMIC DNA]</scope>
    <source>
        <strain evidence="2">CGMCC 4.7680</strain>
    </source>
</reference>
<dbReference type="RefSeq" id="WP_191314714.1">
    <property type="nucleotide sequence ID" value="NZ_BNAW01000034.1"/>
</dbReference>
<gene>
    <name evidence="1" type="ORF">GCM10017567_60460</name>
</gene>
<comment type="caution">
    <text evidence="1">The sequence shown here is derived from an EMBL/GenBank/DDBJ whole genome shotgun (WGS) entry which is preliminary data.</text>
</comment>
<evidence type="ECO:0000313" key="1">
    <source>
        <dbReference type="EMBL" id="GHG32204.1"/>
    </source>
</evidence>
<accession>A0ABQ3KK66</accession>
<sequence>MTDLLHEERWLSRVFDGRWCLIGAAGAPSKSELFPGWRAAVTLERINVSRARSCGFAWCVARRAELLNEWQKAADRGGGKARIRPPFFAISLVVGLACGSSPRALMAPR</sequence>
<protein>
    <submittedName>
        <fullName evidence="1">Uncharacterized protein</fullName>
    </submittedName>
</protein>
<name>A0ABQ3KK66_9PSEU</name>
<organism evidence="1 2">
    <name type="scientific">Amycolatopsis bullii</name>
    <dbReference type="NCBI Taxonomy" id="941987"/>
    <lineage>
        <taxon>Bacteria</taxon>
        <taxon>Bacillati</taxon>
        <taxon>Actinomycetota</taxon>
        <taxon>Actinomycetes</taxon>
        <taxon>Pseudonocardiales</taxon>
        <taxon>Pseudonocardiaceae</taxon>
        <taxon>Amycolatopsis</taxon>
    </lineage>
</organism>
<dbReference type="EMBL" id="BNAW01000034">
    <property type="protein sequence ID" value="GHG32204.1"/>
    <property type="molecule type" value="Genomic_DNA"/>
</dbReference>
<evidence type="ECO:0000313" key="2">
    <source>
        <dbReference type="Proteomes" id="UP000649955"/>
    </source>
</evidence>
<proteinExistence type="predicted"/>
<keyword evidence="2" id="KW-1185">Reference proteome</keyword>
<dbReference type="Proteomes" id="UP000649955">
    <property type="component" value="Unassembled WGS sequence"/>
</dbReference>